<feature type="transmembrane region" description="Helical" evidence="2">
    <location>
        <begin position="701"/>
        <end position="723"/>
    </location>
</feature>
<organism evidence="3 4">
    <name type="scientific">Tetradesmus obliquus</name>
    <name type="common">Green alga</name>
    <name type="synonym">Acutodesmus obliquus</name>
    <dbReference type="NCBI Taxonomy" id="3088"/>
    <lineage>
        <taxon>Eukaryota</taxon>
        <taxon>Viridiplantae</taxon>
        <taxon>Chlorophyta</taxon>
        <taxon>core chlorophytes</taxon>
        <taxon>Chlorophyceae</taxon>
        <taxon>CS clade</taxon>
        <taxon>Sphaeropleales</taxon>
        <taxon>Scenedesmaceae</taxon>
        <taxon>Tetradesmus</taxon>
    </lineage>
</organism>
<feature type="transmembrane region" description="Helical" evidence="2">
    <location>
        <begin position="562"/>
        <end position="579"/>
    </location>
</feature>
<evidence type="ECO:0000313" key="3">
    <source>
        <dbReference type="EMBL" id="SZX61399.1"/>
    </source>
</evidence>
<dbReference type="Proteomes" id="UP000256970">
    <property type="component" value="Unassembled WGS sequence"/>
</dbReference>
<feature type="compositionally biased region" description="Low complexity" evidence="1">
    <location>
        <begin position="33"/>
        <end position="49"/>
    </location>
</feature>
<keyword evidence="2" id="KW-0472">Membrane</keyword>
<proteinExistence type="predicted"/>
<gene>
    <name evidence="3" type="ORF">BQ4739_LOCUS1895</name>
</gene>
<name>A0A383V9H7_TETOB</name>
<feature type="transmembrane region" description="Helical" evidence="2">
    <location>
        <begin position="756"/>
        <end position="780"/>
    </location>
</feature>
<feature type="region of interest" description="Disordered" evidence="1">
    <location>
        <begin position="1"/>
        <end position="99"/>
    </location>
</feature>
<keyword evidence="2" id="KW-0812">Transmembrane</keyword>
<evidence type="ECO:0000256" key="2">
    <source>
        <dbReference type="SAM" id="Phobius"/>
    </source>
</evidence>
<feature type="compositionally biased region" description="Basic and acidic residues" evidence="1">
    <location>
        <begin position="61"/>
        <end position="74"/>
    </location>
</feature>
<dbReference type="EMBL" id="FNXT01000141">
    <property type="protein sequence ID" value="SZX61399.1"/>
    <property type="molecule type" value="Genomic_DNA"/>
</dbReference>
<keyword evidence="2" id="KW-1133">Transmembrane helix</keyword>
<feature type="region of interest" description="Disordered" evidence="1">
    <location>
        <begin position="1152"/>
        <end position="1173"/>
    </location>
</feature>
<feature type="transmembrane region" description="Helical" evidence="2">
    <location>
        <begin position="599"/>
        <end position="622"/>
    </location>
</feature>
<protein>
    <submittedName>
        <fullName evidence="3">Uncharacterized protein</fullName>
    </submittedName>
</protein>
<feature type="transmembrane region" description="Helical" evidence="2">
    <location>
        <begin position="654"/>
        <end position="675"/>
    </location>
</feature>
<accession>A0A383V9H7</accession>
<evidence type="ECO:0000256" key="1">
    <source>
        <dbReference type="SAM" id="MobiDB-lite"/>
    </source>
</evidence>
<dbReference type="STRING" id="3088.A0A383V9H7"/>
<reference evidence="3 4" key="1">
    <citation type="submission" date="2016-10" db="EMBL/GenBank/DDBJ databases">
        <authorList>
            <person name="Cai Z."/>
        </authorList>
    </citation>
    <scope>NUCLEOTIDE SEQUENCE [LARGE SCALE GENOMIC DNA]</scope>
</reference>
<feature type="region of interest" description="Disordered" evidence="1">
    <location>
        <begin position="165"/>
        <end position="187"/>
    </location>
</feature>
<keyword evidence="4" id="KW-1185">Reference proteome</keyword>
<feature type="transmembrane region" description="Helical" evidence="2">
    <location>
        <begin position="807"/>
        <end position="824"/>
    </location>
</feature>
<evidence type="ECO:0000313" key="4">
    <source>
        <dbReference type="Proteomes" id="UP000256970"/>
    </source>
</evidence>
<sequence length="1617" mass="172114">MQSSPGASADVQSAAEDLLGKLQQARTDLQRTASAQQQHHAASGGHVQAPTAADGTLSPDIARDMASKDVKDDSNELSPFATHPPVHQRTDSNYTSAASSADTGNVFAAAAAAAAPDQPSTAAAAAAAAPAGAPADDVPLGGSVCGDDVKAAADNNAAAAAAAAGGAGDGKATGDRPPSSNGQQGGKRLIPLRAVLQHSYEYHGLNELAMFCVTALAVTLVLYWHWGSFTAIFKAGVQRSFSSYGNPDWQSQTMVNVDTMHDAVEYSTGWSEFWLQRAEDVDWNNTLIRAGEYGDVRYSRMIVNIQRNCDGRLSPNLECYTDDPLTQQLRNGSIGKQLGMPGKTWDNLLEYAGWERLALPSVRDSTKTQSPWWAYTLVAPKYGGAPANRSQFLGRLYNITRATSLNINNCDWLATDCSNSSSSNPCKEQSVPNNGWFDKICNSSGSRDVAIGSFIQRGSGFFVRDPQPQADGPAVLDLKPWLSKFAYSIGLDVLAANAMDDARDKKHKRTDRDRAVFSMLFQRSAGAEEKPDRVLWQITSTVPVRTSFYTYSVDWERIGFEALLYLCMIFVMASQVWQFRVCQIQFKSGWKFFSQYWNIYEVMSTVLTLAWIVFYWVLYFTLLRQHSNWDFDSWDIAAGSAGHAQLNDVMTWSYYYGAWLYFGIVVDFVIFLRIARYMRIHRGLKAFYQVFIIAAREFLDFAVFLLFILVLLGSAVFAFFQLTGGNFQFLRFADGLSLMSRLTFGFLSYEDFQSQALGVGAAVSAVTLLFWVAVLLLVVYTQNIILAIVAEAYEEAKSSLGTAETSFLMLVIMRIIFSCLFVIYRARMFGKDMLELVFGRQFCAGSQATRTMSGFRGGSAPDFGSNGGSGAGHAFSSSTSPRAVTSYASAASGAGAPRSSFAASDAMASPFEGDGSNNTLATDSQLLAPTMSYMPLPPDVESGLRRSQHSFVPARQLTGSRTGSKIVSRNGGSRLRAFQVLSGKVATHNSLPEIADTAAAVDAEAGAVGCGGAAGGADDDQRCVMMEQQLQVPSLRQRARNLWNGLFGERHDVRMYKDLLVKQHKHDQGWIASYKARYWLPWCVARTRPVLNLVHLYQEFTSYKLRYTCTWEEADKLGQKIFAPDAAAAAAAAAASSGHLLATQHSVLPTVPSSKDASAGGGSTACCTSPGPSSLPPLAEDTYVDKDTLSRLFLVSSQVAKEVKVFGWFGPFRELTGHSLYLLSIGDAAAAAAAAAAQVFGWFGPFRELTGHSVGYLVDGIAQVHGIDEDEAQRIGAVAWTSDGSSSSGGGAGGLGYALAAAGSSGMRSGSVDLGGGQRERRGFVAGLNAKRRGGDKIELLMRAQRRMEENGIKLQNQLAMQLANYQQRVNHTESKLGEQLRAMSQKLEAISHQTAAAVAAAAAPAAATASLAPGQPPAAAERALSSSQRVNTLSKAAHAISPAIKWATSSRRGSSFAGAAKGSRQSAPGTAAAAAAAVAAAGPTAAAAEQHPLLAAPAAAAAANADDLQGLNAVAEGGDAAAFDAAANAGPGSDFGSASDMAAFAAAGGGPGRSALSRSASAVSRASAASGASVTSGGDQQPAAEGEVLQQMQAMQQQMQAMVQMLQQLQPQQQQQ</sequence>